<feature type="region of interest" description="Disordered" evidence="1">
    <location>
        <begin position="57"/>
        <end position="91"/>
    </location>
</feature>
<comment type="caution">
    <text evidence="2">The sequence shown here is derived from an EMBL/GenBank/DDBJ whole genome shotgun (WGS) entry which is preliminary data.</text>
</comment>
<gene>
    <name evidence="2" type="ORF">ATEIFO6365_0010007400</name>
</gene>
<evidence type="ECO:0000313" key="3">
    <source>
        <dbReference type="Proteomes" id="UP000452235"/>
    </source>
</evidence>
<accession>A0A5M3ZAB3</accession>
<reference evidence="2 3" key="1">
    <citation type="submission" date="2020-01" db="EMBL/GenBank/DDBJ databases">
        <title>Aspergillus terreus IFO 6365 whole genome shotgun sequence.</title>
        <authorList>
            <person name="Kanamasa S."/>
            <person name="Takahashi H."/>
        </authorList>
    </citation>
    <scope>NUCLEOTIDE SEQUENCE [LARGE SCALE GENOMIC DNA]</scope>
    <source>
        <strain evidence="2 3">IFO 6365</strain>
    </source>
</reference>
<dbReference type="AlphaFoldDB" id="A0A5M3ZAB3"/>
<dbReference type="VEuPathDB" id="FungiDB:ATEG_08538"/>
<evidence type="ECO:0000256" key="1">
    <source>
        <dbReference type="SAM" id="MobiDB-lite"/>
    </source>
</evidence>
<feature type="region of interest" description="Disordered" evidence="1">
    <location>
        <begin position="394"/>
        <end position="451"/>
    </location>
</feature>
<dbReference type="EMBL" id="BLJY01000010">
    <property type="protein sequence ID" value="GFF19301.1"/>
    <property type="molecule type" value="Genomic_DNA"/>
</dbReference>
<protein>
    <submittedName>
        <fullName evidence="2">Uncharacterized protein</fullName>
    </submittedName>
</protein>
<proteinExistence type="predicted"/>
<organism evidence="2 3">
    <name type="scientific">Aspergillus terreus</name>
    <dbReference type="NCBI Taxonomy" id="33178"/>
    <lineage>
        <taxon>Eukaryota</taxon>
        <taxon>Fungi</taxon>
        <taxon>Dikarya</taxon>
        <taxon>Ascomycota</taxon>
        <taxon>Pezizomycotina</taxon>
        <taxon>Eurotiomycetes</taxon>
        <taxon>Eurotiomycetidae</taxon>
        <taxon>Eurotiales</taxon>
        <taxon>Aspergillaceae</taxon>
        <taxon>Aspergillus</taxon>
        <taxon>Aspergillus subgen. Circumdati</taxon>
    </lineage>
</organism>
<sequence length="492" mass="55961">MPYKVTSPVAEESPVSIFKLKRSWEDIKALRNVLEESSLPLGEDSHALQDEVSLEQAEEIIQADPLHETNSYDSDPESEPESVASDDSGDQIKRKEEEFATYSVSHPWNIVDYHLYLCSVERGKDTHARRNGLFVYDGLDCCPMSYHEFLDDQVFDPCNVGDDPQFLFVALPIADAGPAFRGRHYILGFDYNKKSLFARHFEWIPSKTDDLWSIWDHGFTMYSVAIADLLALLDSSLSQPVHVNVGFLSSSPYCVALGADDDPGMEIVITILFCQWMLDFAEAILQPDRATLDKYKERLGYYMDECRLILQRASYRAWFASRDGYTREKYTRNASVDKFINDLYTFDKSLDSDSLDGQWHAPGLDTCHRLRQQDRRRRREVTEMRLQNLFTIPEVDSPVSPADPMADAEEEREAVQLSSSEGGADAVRAPPARASSPAVQQRSDGADYQNVPLSELLKRTLELIEKQPELDTMDHRGQIGELLTEMQVGRDE</sequence>
<evidence type="ECO:0000313" key="2">
    <source>
        <dbReference type="EMBL" id="GFF19301.1"/>
    </source>
</evidence>
<name>A0A5M3ZAB3_ASPTE</name>
<feature type="compositionally biased region" description="Low complexity" evidence="1">
    <location>
        <begin position="426"/>
        <end position="439"/>
    </location>
</feature>
<dbReference type="OrthoDB" id="4363600at2759"/>
<dbReference type="Proteomes" id="UP000452235">
    <property type="component" value="Unassembled WGS sequence"/>
</dbReference>
<keyword evidence="3" id="KW-1185">Reference proteome</keyword>